<accession>A0A7H8QGB0</accession>
<gene>
    <name evidence="3" type="ORF">TRUGW13939_00089</name>
</gene>
<feature type="compositionally biased region" description="Polar residues" evidence="1">
    <location>
        <begin position="198"/>
        <end position="212"/>
    </location>
</feature>
<dbReference type="GeneID" id="55987606"/>
<dbReference type="EMBL" id="CP055898">
    <property type="protein sequence ID" value="QKX53018.1"/>
    <property type="molecule type" value="Genomic_DNA"/>
</dbReference>
<dbReference type="InterPro" id="IPR035213">
    <property type="entry name" value="DUF5321"/>
</dbReference>
<organism evidence="3 4">
    <name type="scientific">Talaromyces rugulosus</name>
    <name type="common">Penicillium rugulosum</name>
    <dbReference type="NCBI Taxonomy" id="121627"/>
    <lineage>
        <taxon>Eukaryota</taxon>
        <taxon>Fungi</taxon>
        <taxon>Dikarya</taxon>
        <taxon>Ascomycota</taxon>
        <taxon>Pezizomycotina</taxon>
        <taxon>Eurotiomycetes</taxon>
        <taxon>Eurotiomycetidae</taxon>
        <taxon>Eurotiales</taxon>
        <taxon>Trichocomaceae</taxon>
        <taxon>Talaromyces</taxon>
        <taxon>Talaromyces sect. Islandici</taxon>
    </lineage>
</organism>
<feature type="compositionally biased region" description="Basic and acidic residues" evidence="1">
    <location>
        <begin position="184"/>
        <end position="197"/>
    </location>
</feature>
<keyword evidence="2" id="KW-0812">Transmembrane</keyword>
<dbReference type="OrthoDB" id="2253354at2759"/>
<reference evidence="4" key="1">
    <citation type="submission" date="2020-06" db="EMBL/GenBank/DDBJ databases">
        <title>A chromosome-scale genome assembly of Talaromyces rugulosus W13939.</title>
        <authorList>
            <person name="Wang B."/>
            <person name="Guo L."/>
            <person name="Ye K."/>
            <person name="Wang L."/>
        </authorList>
    </citation>
    <scope>NUCLEOTIDE SEQUENCE [LARGE SCALE GENOMIC DNA]</scope>
    <source>
        <strain evidence="4">W13939</strain>
    </source>
</reference>
<keyword evidence="2" id="KW-1133">Transmembrane helix</keyword>
<feature type="region of interest" description="Disordered" evidence="1">
    <location>
        <begin position="165"/>
        <end position="220"/>
    </location>
</feature>
<dbReference type="Pfam" id="PF17254">
    <property type="entry name" value="DUF5321"/>
    <property type="match status" value="1"/>
</dbReference>
<name>A0A7H8QGB0_TALRU</name>
<proteinExistence type="predicted"/>
<feature type="transmembrane region" description="Helical" evidence="2">
    <location>
        <begin position="87"/>
        <end position="107"/>
    </location>
</feature>
<sequence length="220" mass="24795">MSALTITGRRSAFLLPSISPWRTLQPCKITIPSPATHARLRSTTESLPRIAQTSLWTSMVPKFLRNRGSQSTTEQKQSATSAEWNPATFYIIIFILIGSQAIQMLVLRKDVENFGRQADAKIRLLNEVIQRVKNGEEVDVEKLLGTGNESKEREWEEVLREIEEEDSLWRQKSGKSSNPTTENKSQDKSPKSTRNDSDQPQSANSAHSSADTTAKEARFY</sequence>
<feature type="compositionally biased region" description="Polar residues" evidence="1">
    <location>
        <begin position="174"/>
        <end position="183"/>
    </location>
</feature>
<protein>
    <submittedName>
        <fullName evidence="3">Uncharacterized protein</fullName>
    </submittedName>
</protein>
<dbReference type="AlphaFoldDB" id="A0A7H8QGB0"/>
<dbReference type="Proteomes" id="UP000509510">
    <property type="component" value="Chromosome I"/>
</dbReference>
<evidence type="ECO:0000256" key="2">
    <source>
        <dbReference type="SAM" id="Phobius"/>
    </source>
</evidence>
<keyword evidence="4" id="KW-1185">Reference proteome</keyword>
<evidence type="ECO:0000256" key="1">
    <source>
        <dbReference type="SAM" id="MobiDB-lite"/>
    </source>
</evidence>
<evidence type="ECO:0000313" key="3">
    <source>
        <dbReference type="EMBL" id="QKX53018.1"/>
    </source>
</evidence>
<dbReference type="RefSeq" id="XP_035339197.1">
    <property type="nucleotide sequence ID" value="XM_035483304.1"/>
</dbReference>
<evidence type="ECO:0000313" key="4">
    <source>
        <dbReference type="Proteomes" id="UP000509510"/>
    </source>
</evidence>
<dbReference type="KEGG" id="trg:TRUGW13939_00089"/>
<keyword evidence="2" id="KW-0472">Membrane</keyword>